<dbReference type="OrthoDB" id="534912at2759"/>
<protein>
    <submittedName>
        <fullName evidence="10">12489_t:CDS:1</fullName>
    </submittedName>
</protein>
<evidence type="ECO:0000256" key="2">
    <source>
        <dbReference type="ARBA" id="ARBA00005887"/>
    </source>
</evidence>
<evidence type="ECO:0000256" key="7">
    <source>
        <dbReference type="ARBA" id="ARBA00023177"/>
    </source>
</evidence>
<keyword evidence="6 8" id="KW-0472">Membrane</keyword>
<dbReference type="PROSITE" id="PS01219">
    <property type="entry name" value="AMMONIUM_TRANSP"/>
    <property type="match status" value="1"/>
</dbReference>
<dbReference type="PANTHER" id="PTHR43029">
    <property type="entry name" value="AMMONIUM TRANSPORTER MEP2"/>
    <property type="match status" value="1"/>
</dbReference>
<feature type="transmembrane region" description="Helical" evidence="8">
    <location>
        <begin position="82"/>
        <end position="103"/>
    </location>
</feature>
<evidence type="ECO:0000313" key="10">
    <source>
        <dbReference type="EMBL" id="CAG8615591.1"/>
    </source>
</evidence>
<dbReference type="Pfam" id="PF00909">
    <property type="entry name" value="Ammonium_transp"/>
    <property type="match status" value="1"/>
</dbReference>
<dbReference type="Gene3D" id="1.10.3430.10">
    <property type="entry name" value="Ammonium transporter AmtB like domains"/>
    <property type="match status" value="1"/>
</dbReference>
<feature type="transmembrane region" description="Helical" evidence="8">
    <location>
        <begin position="211"/>
        <end position="236"/>
    </location>
</feature>
<dbReference type="GO" id="GO:0008519">
    <property type="term" value="F:ammonium channel activity"/>
    <property type="evidence" value="ECO:0007669"/>
    <property type="project" value="InterPro"/>
</dbReference>
<dbReference type="EMBL" id="CAJVPZ010010048">
    <property type="protein sequence ID" value="CAG8615591.1"/>
    <property type="molecule type" value="Genomic_DNA"/>
</dbReference>
<comment type="subcellular location">
    <subcellularLocation>
        <location evidence="1">Membrane</location>
        <topology evidence="1">Multi-pass membrane protein</topology>
    </subcellularLocation>
</comment>
<keyword evidence="11" id="KW-1185">Reference proteome</keyword>
<feature type="transmembrane region" description="Helical" evidence="8">
    <location>
        <begin position="12"/>
        <end position="31"/>
    </location>
</feature>
<dbReference type="SUPFAM" id="SSF111352">
    <property type="entry name" value="Ammonium transporter"/>
    <property type="match status" value="1"/>
</dbReference>
<comment type="caution">
    <text evidence="10">The sequence shown here is derived from an EMBL/GenBank/DDBJ whole genome shotgun (WGS) entry which is preliminary data.</text>
</comment>
<keyword evidence="5 8" id="KW-1133">Transmembrane helix</keyword>
<evidence type="ECO:0000256" key="8">
    <source>
        <dbReference type="SAM" id="Phobius"/>
    </source>
</evidence>
<dbReference type="AlphaFoldDB" id="A0A9N9CVK3"/>
<keyword evidence="3" id="KW-0813">Transport</keyword>
<dbReference type="InterPro" id="IPR018047">
    <property type="entry name" value="Ammonium_transpt_CS"/>
</dbReference>
<comment type="similarity">
    <text evidence="2">Belongs to the ammonia transporter channel (TC 1.A.11.2) family.</text>
</comment>
<evidence type="ECO:0000256" key="1">
    <source>
        <dbReference type="ARBA" id="ARBA00004141"/>
    </source>
</evidence>
<dbReference type="InterPro" id="IPR029020">
    <property type="entry name" value="Ammonium/urea_transptr"/>
</dbReference>
<evidence type="ECO:0000256" key="5">
    <source>
        <dbReference type="ARBA" id="ARBA00022989"/>
    </source>
</evidence>
<dbReference type="InterPro" id="IPR024041">
    <property type="entry name" value="NH4_transpt_AmtB-like_dom"/>
</dbReference>
<dbReference type="InterPro" id="IPR001905">
    <property type="entry name" value="Ammonium_transpt"/>
</dbReference>
<feature type="transmembrane region" description="Helical" evidence="8">
    <location>
        <begin position="137"/>
        <end position="156"/>
    </location>
</feature>
<feature type="domain" description="Ammonium transporter AmtB-like" evidence="9">
    <location>
        <begin position="1"/>
        <end position="265"/>
    </location>
</feature>
<organism evidence="10 11">
    <name type="scientific">Racocetra fulgida</name>
    <dbReference type="NCBI Taxonomy" id="60492"/>
    <lineage>
        <taxon>Eukaryota</taxon>
        <taxon>Fungi</taxon>
        <taxon>Fungi incertae sedis</taxon>
        <taxon>Mucoromycota</taxon>
        <taxon>Glomeromycotina</taxon>
        <taxon>Glomeromycetes</taxon>
        <taxon>Diversisporales</taxon>
        <taxon>Gigasporaceae</taxon>
        <taxon>Racocetra</taxon>
    </lineage>
</organism>
<evidence type="ECO:0000256" key="4">
    <source>
        <dbReference type="ARBA" id="ARBA00022692"/>
    </source>
</evidence>
<name>A0A9N9CVK3_9GLOM</name>
<evidence type="ECO:0000256" key="3">
    <source>
        <dbReference type="ARBA" id="ARBA00022448"/>
    </source>
</evidence>
<keyword evidence="7" id="KW-0924">Ammonia transport</keyword>
<proteinExistence type="inferred from homology"/>
<sequence length="272" mass="28804">MAKIGGLDYAGGIPVHVASGAAALAFCLIVGRRREDNGLVPHNRIIDVVPHNIINVVIGTIFLWFGWFGFNAGSALAANKRAIMACIVSNLSASFGGLTWMLLDYWRNGYFYAVSFCSGAISGLVAVASGAGYVSPFSAIIFGISGGLICNLAGRLKSFLRFDDSMDVFAIHCVGGFIGNILTGVFADKTIAARGGEIILGGAINGNYDQILIQLIISSVGMMYSFFATIIILLIIGTYLRCTLRLNEDGELDGADCTEHGEAAYCFADANE</sequence>
<gene>
    <name evidence="10" type="ORF">RFULGI_LOCUS7155</name>
</gene>
<keyword evidence="4 8" id="KW-0812">Transmembrane</keyword>
<feature type="transmembrane region" description="Helical" evidence="8">
    <location>
        <begin position="110"/>
        <end position="131"/>
    </location>
</feature>
<evidence type="ECO:0000313" key="11">
    <source>
        <dbReference type="Proteomes" id="UP000789396"/>
    </source>
</evidence>
<dbReference type="GO" id="GO:0005886">
    <property type="term" value="C:plasma membrane"/>
    <property type="evidence" value="ECO:0007669"/>
    <property type="project" value="TreeGrafter"/>
</dbReference>
<accession>A0A9N9CVK3</accession>
<dbReference type="Proteomes" id="UP000789396">
    <property type="component" value="Unassembled WGS sequence"/>
</dbReference>
<evidence type="ECO:0000259" key="9">
    <source>
        <dbReference type="Pfam" id="PF00909"/>
    </source>
</evidence>
<evidence type="ECO:0000256" key="6">
    <source>
        <dbReference type="ARBA" id="ARBA00023136"/>
    </source>
</evidence>
<feature type="transmembrane region" description="Helical" evidence="8">
    <location>
        <begin position="52"/>
        <end position="70"/>
    </location>
</feature>
<dbReference type="PANTHER" id="PTHR43029:SF10">
    <property type="entry name" value="AMMONIUM TRANSPORTER MEP2"/>
    <property type="match status" value="1"/>
</dbReference>
<reference evidence="10" key="1">
    <citation type="submission" date="2021-06" db="EMBL/GenBank/DDBJ databases">
        <authorList>
            <person name="Kallberg Y."/>
            <person name="Tangrot J."/>
            <person name="Rosling A."/>
        </authorList>
    </citation>
    <scope>NUCLEOTIDE SEQUENCE</scope>
    <source>
        <strain evidence="10">IN212</strain>
    </source>
</reference>
<feature type="transmembrane region" description="Helical" evidence="8">
    <location>
        <begin position="168"/>
        <end position="187"/>
    </location>
</feature>